<proteinExistence type="predicted"/>
<dbReference type="InterPro" id="IPR052895">
    <property type="entry name" value="HetReg/Transcr_Mod"/>
</dbReference>
<accession>A0A9P4GM82</accession>
<evidence type="ECO:0000313" key="2">
    <source>
        <dbReference type="EMBL" id="KAF1847615.1"/>
    </source>
</evidence>
<feature type="non-terminal residue" evidence="2">
    <location>
        <position position="1"/>
    </location>
</feature>
<dbReference type="PANTHER" id="PTHR24148:SF73">
    <property type="entry name" value="HET DOMAIN PROTEIN (AFU_ORTHOLOGUE AFUA_8G01020)"/>
    <property type="match status" value="1"/>
</dbReference>
<keyword evidence="3" id="KW-1185">Reference proteome</keyword>
<dbReference type="Proteomes" id="UP000800039">
    <property type="component" value="Unassembled WGS sequence"/>
</dbReference>
<dbReference type="GeneID" id="63845510"/>
<dbReference type="EMBL" id="ML976615">
    <property type="protein sequence ID" value="KAF1847615.1"/>
    <property type="molecule type" value="Genomic_DNA"/>
</dbReference>
<dbReference type="InterPro" id="IPR010730">
    <property type="entry name" value="HET"/>
</dbReference>
<dbReference type="PANTHER" id="PTHR24148">
    <property type="entry name" value="ANKYRIN REPEAT DOMAIN-CONTAINING PROTEIN 39 HOMOLOG-RELATED"/>
    <property type="match status" value="1"/>
</dbReference>
<name>A0A9P4GM82_9PLEO</name>
<gene>
    <name evidence="2" type="ORF">K460DRAFT_278475</name>
</gene>
<organism evidence="2 3">
    <name type="scientific">Cucurbitaria berberidis CBS 394.84</name>
    <dbReference type="NCBI Taxonomy" id="1168544"/>
    <lineage>
        <taxon>Eukaryota</taxon>
        <taxon>Fungi</taxon>
        <taxon>Dikarya</taxon>
        <taxon>Ascomycota</taxon>
        <taxon>Pezizomycotina</taxon>
        <taxon>Dothideomycetes</taxon>
        <taxon>Pleosporomycetidae</taxon>
        <taxon>Pleosporales</taxon>
        <taxon>Pleosporineae</taxon>
        <taxon>Cucurbitariaceae</taxon>
        <taxon>Cucurbitaria</taxon>
    </lineage>
</organism>
<dbReference type="AlphaFoldDB" id="A0A9P4GM82"/>
<comment type="caution">
    <text evidence="2">The sequence shown here is derived from an EMBL/GenBank/DDBJ whole genome shotgun (WGS) entry which is preliminary data.</text>
</comment>
<protein>
    <submittedName>
        <fullName evidence="2">HET-domain-containing protein</fullName>
    </submittedName>
</protein>
<sequence>SGREIRVLDLLPGSWNDVVKCDIRIVSLDGNAAYEALSYVWGESPDTKSIEVSGQRVLITLNLYSALRRLRYSDRKRAIWIDQLCINQWDISEKEIQVSLMRDTYRACSHCVLWLGEIPDATQGFGQEDAEAVFDFITSVAEKDLALPRERSEQELPTLLQDGHQGEKARKAFAAFAMYGNPWWQRIWTIQESILPDSAELVWGPLSISRKDVMLVARRLKHGPRGNLTSFSVAFQARRRQHDELLRWLLYPVHGFLHSQNGEEPLDLFMRWRHRQATDPRDKVYALLGLLPANILPNAQSCSYLVSVPLLFSQVTLDLIRYEGGLRPLVAASEMAHRTLQLPTWAIDFACSNRVGKRQLKWWGHSHRYGQFSAGGTRELQFAVSNAGKTLALTGALVDQVLDVNEVYTVADDEPLLRSRVWDIMSSSEELVQRFMASQTDLKTYPGGGSWSSALWRAMIGDLIMDEFPIERAKDSHEKPFTQARDRIAQGKPEVPNPVLESLRGMVPNHAFFITESGYIGIGPPHTLPGDQVWVFHGGKVPFLMRKFERGDVGDQTNRLTLVGDAYVHGIMDGEAVKDGHDAHTVLIY</sequence>
<dbReference type="Pfam" id="PF06985">
    <property type="entry name" value="HET"/>
    <property type="match status" value="1"/>
</dbReference>
<evidence type="ECO:0000259" key="1">
    <source>
        <dbReference type="Pfam" id="PF06985"/>
    </source>
</evidence>
<dbReference type="Pfam" id="PF26639">
    <property type="entry name" value="Het-6_barrel"/>
    <property type="match status" value="1"/>
</dbReference>
<evidence type="ECO:0000313" key="3">
    <source>
        <dbReference type="Proteomes" id="UP000800039"/>
    </source>
</evidence>
<dbReference type="OrthoDB" id="3557394at2759"/>
<feature type="domain" description="Heterokaryon incompatibility" evidence="1">
    <location>
        <begin position="34"/>
        <end position="192"/>
    </location>
</feature>
<reference evidence="2" key="1">
    <citation type="submission" date="2020-01" db="EMBL/GenBank/DDBJ databases">
        <authorList>
            <consortium name="DOE Joint Genome Institute"/>
            <person name="Haridas S."/>
            <person name="Albert R."/>
            <person name="Binder M."/>
            <person name="Bloem J."/>
            <person name="Labutti K."/>
            <person name="Salamov A."/>
            <person name="Andreopoulos B."/>
            <person name="Baker S.E."/>
            <person name="Barry K."/>
            <person name="Bills G."/>
            <person name="Bluhm B.H."/>
            <person name="Cannon C."/>
            <person name="Castanera R."/>
            <person name="Culley D.E."/>
            <person name="Daum C."/>
            <person name="Ezra D."/>
            <person name="Gonzalez J.B."/>
            <person name="Henrissat B."/>
            <person name="Kuo A."/>
            <person name="Liang C."/>
            <person name="Lipzen A."/>
            <person name="Lutzoni F."/>
            <person name="Magnuson J."/>
            <person name="Mondo S."/>
            <person name="Nolan M."/>
            <person name="Ohm R."/>
            <person name="Pangilinan J."/>
            <person name="Park H.-J."/>
            <person name="Ramirez L."/>
            <person name="Alfaro M."/>
            <person name="Sun H."/>
            <person name="Tritt A."/>
            <person name="Yoshinaga Y."/>
            <person name="Zwiers L.-H."/>
            <person name="Turgeon B.G."/>
            <person name="Goodwin S.B."/>
            <person name="Spatafora J.W."/>
            <person name="Crous P.W."/>
            <person name="Grigoriev I.V."/>
        </authorList>
    </citation>
    <scope>NUCLEOTIDE SEQUENCE</scope>
    <source>
        <strain evidence="2">CBS 394.84</strain>
    </source>
</reference>
<dbReference type="RefSeq" id="XP_040790178.1">
    <property type="nucleotide sequence ID" value="XM_040928257.1"/>
</dbReference>